<gene>
    <name evidence="1" type="ORF">GGC33_17135</name>
</gene>
<accession>A0A844GYI3</accession>
<evidence type="ECO:0000313" key="2">
    <source>
        <dbReference type="Proteomes" id="UP000437131"/>
    </source>
</evidence>
<evidence type="ECO:0000313" key="1">
    <source>
        <dbReference type="EMBL" id="MTF40633.1"/>
    </source>
</evidence>
<organism evidence="1 2">
    <name type="scientific">Cyanobacterium aponinum 0216</name>
    <dbReference type="NCBI Taxonomy" id="2676140"/>
    <lineage>
        <taxon>Bacteria</taxon>
        <taxon>Bacillati</taxon>
        <taxon>Cyanobacteriota</taxon>
        <taxon>Cyanophyceae</taxon>
        <taxon>Oscillatoriophycideae</taxon>
        <taxon>Chroococcales</taxon>
        <taxon>Geminocystaceae</taxon>
        <taxon>Cyanobacterium</taxon>
    </lineage>
</organism>
<sequence length="77" mass="8968">MKAEELDLLFEEGKEDILEYFDLSTAKRPALEKTKIDLDLPQWMIIALDKEAKRLGIESQSLIKVWIAQHLDSVKIR</sequence>
<dbReference type="AlphaFoldDB" id="A0A844GYI3"/>
<protein>
    <submittedName>
        <fullName evidence="1">CopG family transcriptional regulator</fullName>
    </submittedName>
</protein>
<dbReference type="RefSeq" id="WP_155084711.1">
    <property type="nucleotide sequence ID" value="NZ_WMIA01000039.1"/>
</dbReference>
<dbReference type="EMBL" id="WMIA01000039">
    <property type="protein sequence ID" value="MTF40633.1"/>
    <property type="molecule type" value="Genomic_DNA"/>
</dbReference>
<comment type="caution">
    <text evidence="1">The sequence shown here is derived from an EMBL/GenBank/DDBJ whole genome shotgun (WGS) entry which is preliminary data.</text>
</comment>
<dbReference type="Pfam" id="PF12441">
    <property type="entry name" value="CopG_antitoxin"/>
    <property type="match status" value="1"/>
</dbReference>
<name>A0A844GYI3_9CHRO</name>
<dbReference type="NCBIfam" id="NF047399">
    <property type="entry name" value="BrnA_antitoxin_add"/>
    <property type="match status" value="1"/>
</dbReference>
<dbReference type="InterPro" id="IPR022148">
    <property type="entry name" value="CopG_antitoxin"/>
</dbReference>
<dbReference type="Proteomes" id="UP000437131">
    <property type="component" value="Unassembled WGS sequence"/>
</dbReference>
<proteinExistence type="predicted"/>
<reference evidence="1 2" key="1">
    <citation type="submission" date="2019-11" db="EMBL/GenBank/DDBJ databases">
        <title>Isolation of a new High Light Tolerant Cyanobacteria.</title>
        <authorList>
            <person name="Dobson Z."/>
            <person name="Vaughn N."/>
            <person name="Vaughn M."/>
            <person name="Fromme P."/>
            <person name="Mazor Y."/>
        </authorList>
    </citation>
    <scope>NUCLEOTIDE SEQUENCE [LARGE SCALE GENOMIC DNA]</scope>
    <source>
        <strain evidence="1 2">0216</strain>
    </source>
</reference>